<dbReference type="KEGG" id="cbak:DA792_18750"/>
<evidence type="ECO:0000259" key="4">
    <source>
        <dbReference type="PROSITE" id="PS01124"/>
    </source>
</evidence>
<dbReference type="PROSITE" id="PS00041">
    <property type="entry name" value="HTH_ARAC_FAMILY_1"/>
    <property type="match status" value="1"/>
</dbReference>
<organism evidence="5 6">
    <name type="scientific">Celeribacter baekdonensis</name>
    <dbReference type="NCBI Taxonomy" id="875171"/>
    <lineage>
        <taxon>Bacteria</taxon>
        <taxon>Pseudomonadati</taxon>
        <taxon>Pseudomonadota</taxon>
        <taxon>Alphaproteobacteria</taxon>
        <taxon>Rhodobacterales</taxon>
        <taxon>Roseobacteraceae</taxon>
        <taxon>Celeribacter</taxon>
    </lineage>
</organism>
<feature type="domain" description="HTH araC/xylS-type" evidence="4">
    <location>
        <begin position="10"/>
        <end position="108"/>
    </location>
</feature>
<gene>
    <name evidence="5" type="ORF">DA792_18750</name>
</gene>
<dbReference type="SMART" id="SM00342">
    <property type="entry name" value="HTH_ARAC"/>
    <property type="match status" value="1"/>
</dbReference>
<dbReference type="InterPro" id="IPR018060">
    <property type="entry name" value="HTH_AraC"/>
</dbReference>
<dbReference type="RefSeq" id="WP_107721986.1">
    <property type="nucleotide sequence ID" value="NZ_CP028475.1"/>
</dbReference>
<dbReference type="Proteomes" id="UP000241447">
    <property type="component" value="Chromosome"/>
</dbReference>
<keyword evidence="2" id="KW-0238">DNA-binding</keyword>
<evidence type="ECO:0000256" key="3">
    <source>
        <dbReference type="ARBA" id="ARBA00023163"/>
    </source>
</evidence>
<dbReference type="SUPFAM" id="SSF55136">
    <property type="entry name" value="Probable bacterial effector-binding domain"/>
    <property type="match status" value="1"/>
</dbReference>
<dbReference type="InterPro" id="IPR009057">
    <property type="entry name" value="Homeodomain-like_sf"/>
</dbReference>
<reference evidence="5 6" key="1">
    <citation type="submission" date="2018-03" db="EMBL/GenBank/DDBJ databases">
        <title>The Complete Genome of Celeribacter baekdonensis strain LH4, a Thiosulfate-Oxidizing Alphaproteobacterium Isolated from Gulf of Mexico Continental Slope Sediments.</title>
        <authorList>
            <person name="Flood B.E."/>
            <person name="Bailey J.V."/>
            <person name="Leprich D."/>
        </authorList>
    </citation>
    <scope>NUCLEOTIDE SEQUENCE [LARGE SCALE GENOMIC DNA]</scope>
    <source>
        <strain evidence="5 6">LH4</strain>
    </source>
</reference>
<protein>
    <submittedName>
        <fullName evidence="5">AraC family transcriptional regulator</fullName>
    </submittedName>
</protein>
<dbReference type="PROSITE" id="PS01124">
    <property type="entry name" value="HTH_ARAC_FAMILY_2"/>
    <property type="match status" value="1"/>
</dbReference>
<dbReference type="AlphaFoldDB" id="A0A2R4M6P9"/>
<dbReference type="InterPro" id="IPR010499">
    <property type="entry name" value="AraC_E-bd"/>
</dbReference>
<accession>A0A2R4M6P9</accession>
<evidence type="ECO:0000313" key="5">
    <source>
        <dbReference type="EMBL" id="AVW92880.1"/>
    </source>
</evidence>
<dbReference type="Gene3D" id="3.20.80.10">
    <property type="entry name" value="Regulatory factor, effector binding domain"/>
    <property type="match status" value="1"/>
</dbReference>
<sequence>MAQDYDHRLLRVLTYIEANLDGDLSLDQLAGVAALSRFHFHRVFRAMTGETVAQAVRRVRLRAAAAELLRGDEPIEAIAARHGYHNLSSFSRAFRDQNAMSPGAFRERGFVTPQPLSETLPRQKEFAMYDIDIRDMPAHRLAAIAHLGDYMKVNQAFGKAGAVLGARGMMQQAGPMIGVYLDDPSSVPLDALRSYAGMSVPEGALIEDPLEEIALVGGKHAVLRYVGPYEGLSNAYATLFGSWLPQSGEVPRDAPPYEQYENTPMDTAPEDLVTLICVPLQ</sequence>
<dbReference type="InterPro" id="IPR018062">
    <property type="entry name" value="HTH_AraC-typ_CS"/>
</dbReference>
<dbReference type="GO" id="GO:0043565">
    <property type="term" value="F:sequence-specific DNA binding"/>
    <property type="evidence" value="ECO:0007669"/>
    <property type="project" value="InterPro"/>
</dbReference>
<proteinExistence type="predicted"/>
<dbReference type="EMBL" id="CP028475">
    <property type="protein sequence ID" value="AVW92880.1"/>
    <property type="molecule type" value="Genomic_DNA"/>
</dbReference>
<keyword evidence="3" id="KW-0804">Transcription</keyword>
<keyword evidence="1" id="KW-0805">Transcription regulation</keyword>
<dbReference type="OrthoDB" id="9816011at2"/>
<name>A0A2R4M6P9_9RHOB</name>
<dbReference type="SUPFAM" id="SSF46689">
    <property type="entry name" value="Homeodomain-like"/>
    <property type="match status" value="2"/>
</dbReference>
<dbReference type="SMART" id="SM00871">
    <property type="entry name" value="AraC_E_bind"/>
    <property type="match status" value="1"/>
</dbReference>
<evidence type="ECO:0000313" key="6">
    <source>
        <dbReference type="Proteomes" id="UP000241447"/>
    </source>
</evidence>
<dbReference type="PANTHER" id="PTHR40055:SF1">
    <property type="entry name" value="TRANSCRIPTIONAL REGULATOR YGIV-RELATED"/>
    <property type="match status" value="1"/>
</dbReference>
<dbReference type="InterPro" id="IPR029442">
    <property type="entry name" value="GyrI-like"/>
</dbReference>
<dbReference type="Pfam" id="PF12833">
    <property type="entry name" value="HTH_18"/>
    <property type="match status" value="1"/>
</dbReference>
<dbReference type="PANTHER" id="PTHR40055">
    <property type="entry name" value="TRANSCRIPTIONAL REGULATOR YGIV-RELATED"/>
    <property type="match status" value="1"/>
</dbReference>
<evidence type="ECO:0000256" key="1">
    <source>
        <dbReference type="ARBA" id="ARBA00023015"/>
    </source>
</evidence>
<dbReference type="InterPro" id="IPR050908">
    <property type="entry name" value="SmbC-like"/>
</dbReference>
<evidence type="ECO:0000256" key="2">
    <source>
        <dbReference type="ARBA" id="ARBA00023125"/>
    </source>
</evidence>
<dbReference type="InterPro" id="IPR011256">
    <property type="entry name" value="Reg_factor_effector_dom_sf"/>
</dbReference>
<dbReference type="GO" id="GO:0003700">
    <property type="term" value="F:DNA-binding transcription factor activity"/>
    <property type="evidence" value="ECO:0007669"/>
    <property type="project" value="InterPro"/>
</dbReference>
<dbReference type="Pfam" id="PF06445">
    <property type="entry name" value="GyrI-like"/>
    <property type="match status" value="1"/>
</dbReference>
<dbReference type="Gene3D" id="1.10.10.60">
    <property type="entry name" value="Homeodomain-like"/>
    <property type="match status" value="2"/>
</dbReference>